<evidence type="ECO:0000313" key="8">
    <source>
        <dbReference type="Proteomes" id="UP000315496"/>
    </source>
</evidence>
<dbReference type="AlphaFoldDB" id="A0A4Z1SQX7"/>
<evidence type="ECO:0000256" key="1">
    <source>
        <dbReference type="ARBA" id="ARBA00004141"/>
    </source>
</evidence>
<keyword evidence="4 5" id="KW-0472">Membrane</keyword>
<evidence type="ECO:0000313" key="7">
    <source>
        <dbReference type="EMBL" id="TNJ27355.1"/>
    </source>
</evidence>
<dbReference type="GO" id="GO:0016020">
    <property type="term" value="C:membrane"/>
    <property type="evidence" value="ECO:0007669"/>
    <property type="project" value="UniProtKB-SubCell"/>
</dbReference>
<evidence type="ECO:0000256" key="5">
    <source>
        <dbReference type="SAM" id="Phobius"/>
    </source>
</evidence>
<gene>
    <name evidence="7" type="ORF">GMRT_13864</name>
</gene>
<reference evidence="7 8" key="1">
    <citation type="submission" date="2019-05" db="EMBL/GenBank/DDBJ databases">
        <title>The compact genome of Giardia muris reveals important steps in the evolution of intestinal protozoan parasites.</title>
        <authorList>
            <person name="Xu F."/>
            <person name="Jimenez-Gonzalez A."/>
            <person name="Einarsson E."/>
            <person name="Astvaldsson A."/>
            <person name="Peirasmaki D."/>
            <person name="Eckmann L."/>
            <person name="Andersson J.O."/>
            <person name="Svard S.G."/>
            <person name="Jerlstrom-Hultqvist J."/>
        </authorList>
    </citation>
    <scope>NUCLEOTIDE SEQUENCE [LARGE SCALE GENOMIC DNA]</scope>
    <source>
        <strain evidence="7 8">Roberts-Thomson</strain>
    </source>
</reference>
<dbReference type="Pfam" id="PF06423">
    <property type="entry name" value="GWT1"/>
    <property type="match status" value="1"/>
</dbReference>
<dbReference type="GO" id="GO:0005783">
    <property type="term" value="C:endoplasmic reticulum"/>
    <property type="evidence" value="ECO:0007669"/>
    <property type="project" value="TreeGrafter"/>
</dbReference>
<name>A0A4Z1SQX7_GIAMU</name>
<dbReference type="PANTHER" id="PTHR20661:SF0">
    <property type="entry name" value="PHOSPHATIDYLINOSITOL-GLYCAN BIOSYNTHESIS CLASS W PROTEIN"/>
    <property type="match status" value="1"/>
</dbReference>
<dbReference type="InterPro" id="IPR009447">
    <property type="entry name" value="PIGW/GWT1"/>
</dbReference>
<sequence>MVPHLVPVLGFLWAQVTSRKPGLCVLGLRLLCTQTVADVLAPLEIPGLCLCVLVVYLNGPGGDWSQFRNHLRIATTILTCICIHIIDTGSLPEGWGKQKVGGLGIEQDVGLMDLGLGYFIVINSLESRPPHSILLLLGCLRLGICLYYPCADHIEYGRLWNAYLTLYCTQWVAYIINKECVTSRRVLLSLMLQMTNLLVARLPNIYEYSGFIACMTGYVPLGILARLLLLETPSQIPLSLVVHILGSVSLLTGLDARLCNPPFTQYIITTCLLCRGLTIGSVHQTRIRSGPIILICNVLTGLYKLVSTILSHIVFEGFYLLALIMALHHWSLGPSSSPQLHAH</sequence>
<dbReference type="GO" id="GO:0072659">
    <property type="term" value="P:protein localization to plasma membrane"/>
    <property type="evidence" value="ECO:0007669"/>
    <property type="project" value="TreeGrafter"/>
</dbReference>
<keyword evidence="2 5" id="KW-0812">Transmembrane</keyword>
<dbReference type="GO" id="GO:0032216">
    <property type="term" value="F:glucosaminyl-phosphatidylinositol O-acyltransferase activity"/>
    <property type="evidence" value="ECO:0007669"/>
    <property type="project" value="TreeGrafter"/>
</dbReference>
<dbReference type="GO" id="GO:0006506">
    <property type="term" value="P:GPI anchor biosynthetic process"/>
    <property type="evidence" value="ECO:0007669"/>
    <property type="project" value="InterPro"/>
</dbReference>
<feature type="signal peptide" evidence="6">
    <location>
        <begin position="1"/>
        <end position="18"/>
    </location>
</feature>
<comment type="subcellular location">
    <subcellularLocation>
        <location evidence="1">Membrane</location>
        <topology evidence="1">Multi-pass membrane protein</topology>
    </subcellularLocation>
</comment>
<dbReference type="Proteomes" id="UP000315496">
    <property type="component" value="Chromosome 4"/>
</dbReference>
<accession>A0A4Z1SQX7</accession>
<evidence type="ECO:0000256" key="4">
    <source>
        <dbReference type="ARBA" id="ARBA00023136"/>
    </source>
</evidence>
<proteinExistence type="predicted"/>
<dbReference type="PANTHER" id="PTHR20661">
    <property type="entry name" value="PHOSPHATIDYLINOSITOL-GLYCAN BIOSYNTHESIS CLASS W PROTEIN"/>
    <property type="match status" value="1"/>
</dbReference>
<protein>
    <submittedName>
        <fullName evidence="7">Uncharacterized protein</fullName>
    </submittedName>
</protein>
<comment type="caution">
    <text evidence="7">The sequence shown here is derived from an EMBL/GenBank/DDBJ whole genome shotgun (WGS) entry which is preliminary data.</text>
</comment>
<keyword evidence="8" id="KW-1185">Reference proteome</keyword>
<evidence type="ECO:0000256" key="2">
    <source>
        <dbReference type="ARBA" id="ARBA00022692"/>
    </source>
</evidence>
<dbReference type="VEuPathDB" id="GiardiaDB:GMRT_13864"/>
<evidence type="ECO:0000256" key="3">
    <source>
        <dbReference type="ARBA" id="ARBA00022989"/>
    </source>
</evidence>
<evidence type="ECO:0000256" key="6">
    <source>
        <dbReference type="SAM" id="SignalP"/>
    </source>
</evidence>
<organism evidence="7 8">
    <name type="scientific">Giardia muris</name>
    <dbReference type="NCBI Taxonomy" id="5742"/>
    <lineage>
        <taxon>Eukaryota</taxon>
        <taxon>Metamonada</taxon>
        <taxon>Diplomonadida</taxon>
        <taxon>Hexamitidae</taxon>
        <taxon>Giardiinae</taxon>
        <taxon>Giardia</taxon>
    </lineage>
</organism>
<feature type="transmembrane region" description="Helical" evidence="5">
    <location>
        <begin position="302"/>
        <end position="327"/>
    </location>
</feature>
<dbReference type="EMBL" id="VDLU01000004">
    <property type="protein sequence ID" value="TNJ27355.1"/>
    <property type="molecule type" value="Genomic_DNA"/>
</dbReference>
<keyword evidence="6" id="KW-0732">Signal</keyword>
<keyword evidence="3 5" id="KW-1133">Transmembrane helix</keyword>
<feature type="transmembrane region" description="Helical" evidence="5">
    <location>
        <begin position="208"/>
        <end position="229"/>
    </location>
</feature>
<feature type="chain" id="PRO_5021350471" evidence="6">
    <location>
        <begin position="19"/>
        <end position="343"/>
    </location>
</feature>